<keyword evidence="1" id="KW-0472">Membrane</keyword>
<protein>
    <submittedName>
        <fullName evidence="2">Uncharacterized protein</fullName>
    </submittedName>
</protein>
<organism evidence="2 3">
    <name type="scientific">Magallana gigas</name>
    <name type="common">Pacific oyster</name>
    <name type="synonym">Crassostrea gigas</name>
    <dbReference type="NCBI Taxonomy" id="29159"/>
    <lineage>
        <taxon>Eukaryota</taxon>
        <taxon>Metazoa</taxon>
        <taxon>Spiralia</taxon>
        <taxon>Lophotrochozoa</taxon>
        <taxon>Mollusca</taxon>
        <taxon>Bivalvia</taxon>
        <taxon>Autobranchia</taxon>
        <taxon>Pteriomorphia</taxon>
        <taxon>Ostreida</taxon>
        <taxon>Ostreoidea</taxon>
        <taxon>Ostreidae</taxon>
        <taxon>Magallana</taxon>
    </lineage>
</organism>
<evidence type="ECO:0000313" key="2">
    <source>
        <dbReference type="EnsemblMetazoa" id="G18323.3:cds"/>
    </source>
</evidence>
<feature type="transmembrane region" description="Helical" evidence="1">
    <location>
        <begin position="105"/>
        <end position="126"/>
    </location>
</feature>
<accession>A0A8W8JFN2</accession>
<evidence type="ECO:0000313" key="3">
    <source>
        <dbReference type="Proteomes" id="UP000005408"/>
    </source>
</evidence>
<proteinExistence type="predicted"/>
<sequence length="188" mass="20693">MGYPRCTGKEIWFECGYYSTTTALPTTKSAQIPTTVWTTQPVTTKAFKTLTSQSSKLISTTPATWSPTTMTKTVGDKTVNPTEIAKNGEPLLRQVTKCDKNEGTITGLGIFAFISLIANVILSILLSRCCRQRSGENDTTPFYKNEPANASKKDQTEMYADLQYTDDISAYQTLARGNDAVYTNSLNL</sequence>
<keyword evidence="1" id="KW-0812">Transmembrane</keyword>
<dbReference type="AlphaFoldDB" id="A0A8W8JFN2"/>
<dbReference type="EnsemblMetazoa" id="G18323.3">
    <property type="protein sequence ID" value="G18323.3:cds"/>
    <property type="gene ID" value="G18323"/>
</dbReference>
<evidence type="ECO:0000256" key="1">
    <source>
        <dbReference type="SAM" id="Phobius"/>
    </source>
</evidence>
<keyword evidence="1" id="KW-1133">Transmembrane helix</keyword>
<keyword evidence="3" id="KW-1185">Reference proteome</keyword>
<name>A0A8W8JFN2_MAGGI</name>
<reference evidence="2" key="1">
    <citation type="submission" date="2022-08" db="UniProtKB">
        <authorList>
            <consortium name="EnsemblMetazoa"/>
        </authorList>
    </citation>
    <scope>IDENTIFICATION</scope>
    <source>
        <strain evidence="2">05x7-T-G4-1.051#20</strain>
    </source>
</reference>
<dbReference type="Proteomes" id="UP000005408">
    <property type="component" value="Unassembled WGS sequence"/>
</dbReference>